<keyword evidence="1" id="KW-1133">Transmembrane helix</keyword>
<keyword evidence="1" id="KW-0812">Transmembrane</keyword>
<keyword evidence="1" id="KW-0472">Membrane</keyword>
<dbReference type="Proteomes" id="UP000238908">
    <property type="component" value="Unassembled WGS sequence"/>
</dbReference>
<evidence type="ECO:0000313" key="3">
    <source>
        <dbReference type="Proteomes" id="UP000238908"/>
    </source>
</evidence>
<name>A0A2S7C783_9XANT</name>
<dbReference type="EMBL" id="MDEE01000006">
    <property type="protein sequence ID" value="PPU57380.1"/>
    <property type="molecule type" value="Genomic_DNA"/>
</dbReference>
<evidence type="ECO:0000313" key="2">
    <source>
        <dbReference type="EMBL" id="PPU57380.1"/>
    </source>
</evidence>
<dbReference type="AlphaFoldDB" id="A0A2S7C783"/>
<sequence length="213" mass="23447">MMIIWGSGGDVIALGAADGAHCDQCAQQRSFRNVLHYRYAHLWYIFSWVTKKQYLRVCDGCNHSTLLDTKTFEASQGKPPIPAYRRFGGLVLLGLIAILVVFGAYSASQTSKQDNALLAQPAAGDLYTVDLQTVVPGAYDGHAYGVVRVQSVSGETITLALPQKGFSKWKGAERDAGGSAAKQPAYYTDEHIELPLSKLQDLHTRDELRHVYR</sequence>
<evidence type="ECO:0000256" key="1">
    <source>
        <dbReference type="SAM" id="Phobius"/>
    </source>
</evidence>
<organism evidence="2 3">
    <name type="scientific">Xanthomonas dyei</name>
    <dbReference type="NCBI Taxonomy" id="743699"/>
    <lineage>
        <taxon>Bacteria</taxon>
        <taxon>Pseudomonadati</taxon>
        <taxon>Pseudomonadota</taxon>
        <taxon>Gammaproteobacteria</taxon>
        <taxon>Lysobacterales</taxon>
        <taxon>Lysobacteraceae</taxon>
        <taxon>Xanthomonas</taxon>
    </lineage>
</organism>
<gene>
    <name evidence="2" type="ORF">XdyCFBP7245_06235</name>
</gene>
<protein>
    <recommendedName>
        <fullName evidence="4">Zinc-ribbon 15 domain-containing protein</fullName>
    </recommendedName>
</protein>
<accession>A0A2S7C783</accession>
<comment type="caution">
    <text evidence="2">The sequence shown here is derived from an EMBL/GenBank/DDBJ whole genome shotgun (WGS) entry which is preliminary data.</text>
</comment>
<feature type="transmembrane region" description="Helical" evidence="1">
    <location>
        <begin position="87"/>
        <end position="105"/>
    </location>
</feature>
<proteinExistence type="predicted"/>
<reference evidence="2 3" key="1">
    <citation type="submission" date="2016-08" db="EMBL/GenBank/DDBJ databases">
        <authorList>
            <person name="Seilhamer J.J."/>
        </authorList>
    </citation>
    <scope>NUCLEOTIDE SEQUENCE [LARGE SCALE GENOMIC DNA]</scope>
    <source>
        <strain evidence="2 3">CFBP7245</strain>
    </source>
</reference>
<evidence type="ECO:0008006" key="4">
    <source>
        <dbReference type="Google" id="ProtNLM"/>
    </source>
</evidence>